<sequence>MASFHPDLRIARFIPPFFFGPRTTALANRSRPRPRPGPEDLIVDDLIIPGPAGAPEIEMRVYRPRTAVGTTAALLWIHGGGMITGNRLSDEKSNIAFARTLGITVASVEYRLAPAHPAPAALDDVHTAFRWLVDHAAERGIDPERIAIGGASAGGGLAAGATLLARDSGGPLPAFQLLVYPMIDDRTVTRTDHDTRGVRVWTPRSNRYAWGAYLGHEPGRADAVSDYAAPARRADLGGLPPAWIGVGTNDLFHDEDVRYAERLREAGVPCELVVVDGAFHGFDIVMSRRGVSREFWRAQAAALGAALG</sequence>
<accession>A0AAU7VU79</accession>
<feature type="domain" description="Alpha/beta hydrolase fold-3" evidence="2">
    <location>
        <begin position="74"/>
        <end position="282"/>
    </location>
</feature>
<proteinExistence type="predicted"/>
<dbReference type="Gene3D" id="3.40.50.1820">
    <property type="entry name" value="alpha/beta hydrolase"/>
    <property type="match status" value="1"/>
</dbReference>
<dbReference type="RefSeq" id="WP_350351318.1">
    <property type="nucleotide sequence ID" value="NZ_CP158357.1"/>
</dbReference>
<dbReference type="Pfam" id="PF07859">
    <property type="entry name" value="Abhydrolase_3"/>
    <property type="match status" value="1"/>
</dbReference>
<evidence type="ECO:0000259" key="2">
    <source>
        <dbReference type="Pfam" id="PF07859"/>
    </source>
</evidence>
<organism evidence="3">
    <name type="scientific">Microbacterium sp. A8/3-1</name>
    <dbReference type="NCBI Taxonomy" id="3160749"/>
    <lineage>
        <taxon>Bacteria</taxon>
        <taxon>Bacillati</taxon>
        <taxon>Actinomycetota</taxon>
        <taxon>Actinomycetes</taxon>
        <taxon>Micrococcales</taxon>
        <taxon>Microbacteriaceae</taxon>
        <taxon>Microbacterium</taxon>
    </lineage>
</organism>
<dbReference type="AlphaFoldDB" id="A0AAU7VU79"/>
<evidence type="ECO:0000313" key="3">
    <source>
        <dbReference type="EMBL" id="XBX77912.1"/>
    </source>
</evidence>
<keyword evidence="1 3" id="KW-0378">Hydrolase</keyword>
<reference evidence="3" key="1">
    <citation type="submission" date="2024-06" db="EMBL/GenBank/DDBJ databases">
        <title>Draft genome sequence of Microbacterium sp. strain A8/3-1, isolated from Oxytropis tragacanthoides Fisch. ex DC. Root nodules in the Altai region of Russia.</title>
        <authorList>
            <person name="Sazanova A."/>
            <person name="Guro P."/>
            <person name="Kuznetsova I."/>
            <person name="Belimov A."/>
            <person name="Safronova V."/>
        </authorList>
    </citation>
    <scope>NUCLEOTIDE SEQUENCE</scope>
    <source>
        <strain evidence="3">A8/3-1</strain>
    </source>
</reference>
<protein>
    <submittedName>
        <fullName evidence="3">Alpha/beta hydrolase</fullName>
    </submittedName>
</protein>
<gene>
    <name evidence="3" type="ORF">ABS642_18660</name>
</gene>
<dbReference type="InterPro" id="IPR029058">
    <property type="entry name" value="AB_hydrolase_fold"/>
</dbReference>
<evidence type="ECO:0000256" key="1">
    <source>
        <dbReference type="ARBA" id="ARBA00022801"/>
    </source>
</evidence>
<dbReference type="GO" id="GO:0016787">
    <property type="term" value="F:hydrolase activity"/>
    <property type="evidence" value="ECO:0007669"/>
    <property type="project" value="UniProtKB-KW"/>
</dbReference>
<dbReference type="InterPro" id="IPR013094">
    <property type="entry name" value="AB_hydrolase_3"/>
</dbReference>
<dbReference type="InterPro" id="IPR050300">
    <property type="entry name" value="GDXG_lipolytic_enzyme"/>
</dbReference>
<dbReference type="SUPFAM" id="SSF53474">
    <property type="entry name" value="alpha/beta-Hydrolases"/>
    <property type="match status" value="1"/>
</dbReference>
<dbReference type="EMBL" id="CP158357">
    <property type="protein sequence ID" value="XBX77912.1"/>
    <property type="molecule type" value="Genomic_DNA"/>
</dbReference>
<name>A0AAU7VU79_9MICO</name>
<dbReference type="PANTHER" id="PTHR48081:SF8">
    <property type="entry name" value="ALPHA_BETA HYDROLASE FOLD-3 DOMAIN-CONTAINING PROTEIN-RELATED"/>
    <property type="match status" value="1"/>
</dbReference>
<dbReference type="PANTHER" id="PTHR48081">
    <property type="entry name" value="AB HYDROLASE SUPERFAMILY PROTEIN C4A8.06C"/>
    <property type="match status" value="1"/>
</dbReference>